<dbReference type="InterPro" id="IPR029069">
    <property type="entry name" value="HotDog_dom_sf"/>
</dbReference>
<keyword evidence="1" id="KW-0378">Hydrolase</keyword>
<dbReference type="Gene3D" id="3.10.129.10">
    <property type="entry name" value="Hotdog Thioesterase"/>
    <property type="match status" value="1"/>
</dbReference>
<reference evidence="2 3" key="1">
    <citation type="journal article" date="2020" name="Arch. Microbiol.">
        <title>The genome sequence of the giant phototrophic gammaproteobacterium Thiospirillum jenense gives insight into its physiological properties and phylogenetic relationships.</title>
        <authorList>
            <person name="Imhoff J.F."/>
            <person name="Meyer T.E."/>
            <person name="Kyndt J.A."/>
        </authorList>
    </citation>
    <scope>NUCLEOTIDE SEQUENCE [LARGE SCALE GENOMIC DNA]</scope>
    <source>
        <strain evidence="2 3">DSM 216</strain>
    </source>
</reference>
<dbReference type="AlphaFoldDB" id="A0A839HEQ8"/>
<evidence type="ECO:0000256" key="1">
    <source>
        <dbReference type="ARBA" id="ARBA00022801"/>
    </source>
</evidence>
<accession>A0A839HEQ8</accession>
<dbReference type="GO" id="GO:0047617">
    <property type="term" value="F:fatty acyl-CoA hydrolase activity"/>
    <property type="evidence" value="ECO:0007669"/>
    <property type="project" value="TreeGrafter"/>
</dbReference>
<sequence>MVLLNANYRLTVTLHDIDAAGVMFFAQVFRYAHDVYEQWMTQQGFSLAQIVREQQFALPLVHASADYHAPLRHGDVVDVILSIAELKNSSFTLQYQFVPVAGQSVNSINQVNPPAVTVTTVHVCIHQQSGKKRALPNELVNVFNGGR</sequence>
<dbReference type="RefSeq" id="WP_182582026.1">
    <property type="nucleotide sequence ID" value="NZ_JABVCQ010000003.1"/>
</dbReference>
<dbReference type="PANTHER" id="PTHR31793:SF37">
    <property type="entry name" value="ACYL-COA THIOESTER HYDROLASE YBGC"/>
    <property type="match status" value="1"/>
</dbReference>
<dbReference type="Pfam" id="PF13279">
    <property type="entry name" value="4HBT_2"/>
    <property type="match status" value="1"/>
</dbReference>
<keyword evidence="3" id="KW-1185">Reference proteome</keyword>
<gene>
    <name evidence="2" type="ORF">HUK38_01530</name>
</gene>
<evidence type="ECO:0000313" key="2">
    <source>
        <dbReference type="EMBL" id="MBB1124912.1"/>
    </source>
</evidence>
<proteinExistence type="predicted"/>
<dbReference type="EMBL" id="JABVCQ010000003">
    <property type="protein sequence ID" value="MBB1124912.1"/>
    <property type="molecule type" value="Genomic_DNA"/>
</dbReference>
<dbReference type="CDD" id="cd00586">
    <property type="entry name" value="4HBT"/>
    <property type="match status" value="1"/>
</dbReference>
<dbReference type="Proteomes" id="UP000548632">
    <property type="component" value="Unassembled WGS sequence"/>
</dbReference>
<dbReference type="PANTHER" id="PTHR31793">
    <property type="entry name" value="4-HYDROXYBENZOYL-COA THIOESTERASE FAMILY MEMBER"/>
    <property type="match status" value="1"/>
</dbReference>
<name>A0A839HEQ8_9GAMM</name>
<comment type="caution">
    <text evidence="2">The sequence shown here is derived from an EMBL/GenBank/DDBJ whole genome shotgun (WGS) entry which is preliminary data.</text>
</comment>
<dbReference type="InterPro" id="IPR050563">
    <property type="entry name" value="4-hydroxybenzoyl-CoA_TE"/>
</dbReference>
<dbReference type="SUPFAM" id="SSF54637">
    <property type="entry name" value="Thioesterase/thiol ester dehydrase-isomerase"/>
    <property type="match status" value="1"/>
</dbReference>
<evidence type="ECO:0000313" key="3">
    <source>
        <dbReference type="Proteomes" id="UP000548632"/>
    </source>
</evidence>
<protein>
    <submittedName>
        <fullName evidence="2">Acyl-CoA thioesterase</fullName>
    </submittedName>
</protein>
<organism evidence="2 3">
    <name type="scientific">Thiospirillum jenense</name>
    <dbReference type="NCBI Taxonomy" id="1653858"/>
    <lineage>
        <taxon>Bacteria</taxon>
        <taxon>Pseudomonadati</taxon>
        <taxon>Pseudomonadota</taxon>
        <taxon>Gammaproteobacteria</taxon>
        <taxon>Chromatiales</taxon>
        <taxon>Chromatiaceae</taxon>
        <taxon>Thiospirillum</taxon>
    </lineage>
</organism>